<dbReference type="InterPro" id="IPR023614">
    <property type="entry name" value="Porin_dom_sf"/>
</dbReference>
<comment type="caution">
    <text evidence="2">The sequence shown here is derived from an EMBL/GenBank/DDBJ whole genome shotgun (WGS) entry which is preliminary data.</text>
</comment>
<protein>
    <recommendedName>
        <fullName evidence="4">MetA-pathway of phenol degradation</fullName>
    </recommendedName>
</protein>
<dbReference type="SUPFAM" id="SSF56935">
    <property type="entry name" value="Porins"/>
    <property type="match status" value="1"/>
</dbReference>
<dbReference type="Gene3D" id="2.40.160.10">
    <property type="entry name" value="Porin"/>
    <property type="match status" value="1"/>
</dbReference>
<evidence type="ECO:0000313" key="3">
    <source>
        <dbReference type="Proteomes" id="UP000544222"/>
    </source>
</evidence>
<evidence type="ECO:0000256" key="1">
    <source>
        <dbReference type="SAM" id="SignalP"/>
    </source>
</evidence>
<feature type="signal peptide" evidence="1">
    <location>
        <begin position="1"/>
        <end position="20"/>
    </location>
</feature>
<sequence length="331" mass="36177">MKKIFLSLLALVVMSNLLSAQTSSTSQSDFKPNGAPIVTIFSDFTSTTSNSKTNNAFDLSRAYFGYGYHFSKDFYGKVVFDIANSAGLSPSAFTAFLKNAFLEYSNPVVTVDMGMIGTSQFSLQESIWGKRFLAKTFQDQYGFGSSADLGAAVKVKFAPQVSLDVQLLNGEGYQKVQADSTFKVAAGLTVMPVKNLIARVYVDYMKKNVAQHSFNAFLAYTGKDFTLAGEYDMQNGNKMIQDHNFSGVSLHGTYNVDKNMAIFVRFDDLTSKKIGSATTGWDSSDGQTYMAGLVFMPAKGVQISPNFRYWNPSSSAMHSTTSLALNLGLSF</sequence>
<evidence type="ECO:0008006" key="4">
    <source>
        <dbReference type="Google" id="ProtNLM"/>
    </source>
</evidence>
<dbReference type="RefSeq" id="WP_183414007.1">
    <property type="nucleotide sequence ID" value="NZ_JACHYB010000002.1"/>
</dbReference>
<reference evidence="2 3" key="1">
    <citation type="submission" date="2020-08" db="EMBL/GenBank/DDBJ databases">
        <title>Genomic Encyclopedia of Type Strains, Phase IV (KMG-IV): sequencing the most valuable type-strain genomes for metagenomic binning, comparative biology and taxonomic classification.</title>
        <authorList>
            <person name="Goeker M."/>
        </authorList>
    </citation>
    <scope>NUCLEOTIDE SEQUENCE [LARGE SCALE GENOMIC DNA]</scope>
    <source>
        <strain evidence="2 3">DSM 27471</strain>
    </source>
</reference>
<name>A0A7W5H3B5_9PORP</name>
<organism evidence="2 3">
    <name type="scientific">Microbacter margulisiae</name>
    <dbReference type="NCBI Taxonomy" id="1350067"/>
    <lineage>
        <taxon>Bacteria</taxon>
        <taxon>Pseudomonadati</taxon>
        <taxon>Bacteroidota</taxon>
        <taxon>Bacteroidia</taxon>
        <taxon>Bacteroidales</taxon>
        <taxon>Porphyromonadaceae</taxon>
        <taxon>Microbacter</taxon>
    </lineage>
</organism>
<dbReference type="Proteomes" id="UP000544222">
    <property type="component" value="Unassembled WGS sequence"/>
</dbReference>
<feature type="chain" id="PRO_5030741379" description="MetA-pathway of phenol degradation" evidence="1">
    <location>
        <begin position="21"/>
        <end position="331"/>
    </location>
</feature>
<evidence type="ECO:0000313" key="2">
    <source>
        <dbReference type="EMBL" id="MBB3188237.1"/>
    </source>
</evidence>
<dbReference type="AlphaFoldDB" id="A0A7W5H3B5"/>
<proteinExistence type="predicted"/>
<keyword evidence="1" id="KW-0732">Signal</keyword>
<dbReference type="EMBL" id="JACHYB010000002">
    <property type="protein sequence ID" value="MBB3188237.1"/>
    <property type="molecule type" value="Genomic_DNA"/>
</dbReference>
<keyword evidence="3" id="KW-1185">Reference proteome</keyword>
<gene>
    <name evidence="2" type="ORF">FHX64_002435</name>
</gene>
<accession>A0A7W5H3B5</accession>